<comment type="caution">
    <text evidence="2">The sequence shown here is derived from an EMBL/GenBank/DDBJ whole genome shotgun (WGS) entry which is preliminary data.</text>
</comment>
<dbReference type="Proteomes" id="UP000536835">
    <property type="component" value="Unassembled WGS sequence"/>
</dbReference>
<evidence type="ECO:0000313" key="3">
    <source>
        <dbReference type="Proteomes" id="UP000536835"/>
    </source>
</evidence>
<feature type="transmembrane region" description="Helical" evidence="1">
    <location>
        <begin position="67"/>
        <end position="87"/>
    </location>
</feature>
<dbReference type="AlphaFoldDB" id="A0A7Y3RPJ9"/>
<proteinExistence type="predicted"/>
<dbReference type="RefSeq" id="WP_173200909.1">
    <property type="nucleotide sequence ID" value="NZ_JABFCX010000003.1"/>
</dbReference>
<evidence type="ECO:0000256" key="1">
    <source>
        <dbReference type="SAM" id="Phobius"/>
    </source>
</evidence>
<keyword evidence="1" id="KW-1133">Transmembrane helix</keyword>
<keyword evidence="1" id="KW-0812">Transmembrane</keyword>
<feature type="transmembrane region" description="Helical" evidence="1">
    <location>
        <begin position="12"/>
        <end position="29"/>
    </location>
</feature>
<evidence type="ECO:0000313" key="2">
    <source>
        <dbReference type="EMBL" id="NNU17460.1"/>
    </source>
</evidence>
<name>A0A7Y3RPJ9_9PROT</name>
<keyword evidence="3" id="KW-1185">Reference proteome</keyword>
<dbReference type="EMBL" id="JABFCX010000003">
    <property type="protein sequence ID" value="NNU17460.1"/>
    <property type="molecule type" value="Genomic_DNA"/>
</dbReference>
<organism evidence="2 3">
    <name type="scientific">Parvularcula mediterranea</name>
    <dbReference type="NCBI Taxonomy" id="2732508"/>
    <lineage>
        <taxon>Bacteria</taxon>
        <taxon>Pseudomonadati</taxon>
        <taxon>Pseudomonadota</taxon>
        <taxon>Alphaproteobacteria</taxon>
        <taxon>Parvularculales</taxon>
        <taxon>Parvularculaceae</taxon>
        <taxon>Parvularcula</taxon>
    </lineage>
</organism>
<reference evidence="2 3" key="1">
    <citation type="submission" date="2020-05" db="EMBL/GenBank/DDBJ databases">
        <title>Parvularcula mediterraneae sp. nov., isolated from polypropylene straw from shallow seawater of the seashore of Laganas in Zakynthos island, Greece.</title>
        <authorList>
            <person name="Szabo I."/>
            <person name="Al-Omari J."/>
            <person name="Rado J."/>
            <person name="Szerdahelyi G.S."/>
        </authorList>
    </citation>
    <scope>NUCLEOTIDE SEQUENCE [LARGE SCALE GENOMIC DNA]</scope>
    <source>
        <strain evidence="2 3">ZS-1/3</strain>
    </source>
</reference>
<sequence>MFKLGGTAGWLLRLGGWLGLIGGFLWFWVRLIPEFEFEDGLFHQLFGEDPYPVYAYQLFDENPDLPLMPWGLLAIALFLMLSALAVLSGKRLKTRLAPLGPLLAAILIYTGAFEAVSLRADFAIRKGGFETFFERFDSGESAPPEEDVQFPEDYTKSVGFGIFQVDGQGYSYTTYNLPMNTFGTWGVWRFYDVLTDCDERHRLLVIDYGPDVPFAGYIKRSECASFDYPLETLEGIGTLKRKGELRTVDLWDNWSFVYEEADPNN</sequence>
<gene>
    <name evidence="2" type="ORF">HK107_14095</name>
</gene>
<accession>A0A7Y3RPJ9</accession>
<keyword evidence="1" id="KW-0472">Membrane</keyword>
<feature type="transmembrane region" description="Helical" evidence="1">
    <location>
        <begin position="99"/>
        <end position="118"/>
    </location>
</feature>
<protein>
    <submittedName>
        <fullName evidence="2">Uncharacterized protein</fullName>
    </submittedName>
</protein>